<proteinExistence type="predicted"/>
<dbReference type="Proteomes" id="UP000076532">
    <property type="component" value="Unassembled WGS sequence"/>
</dbReference>
<keyword evidence="3" id="KW-1185">Reference proteome</keyword>
<keyword evidence="1" id="KW-0812">Transmembrane</keyword>
<evidence type="ECO:0000313" key="3">
    <source>
        <dbReference type="Proteomes" id="UP000076532"/>
    </source>
</evidence>
<dbReference type="EMBL" id="KV417749">
    <property type="protein sequence ID" value="KZP07482.1"/>
    <property type="molecule type" value="Genomic_DNA"/>
</dbReference>
<gene>
    <name evidence="2" type="ORF">FIBSPDRAFT_902009</name>
</gene>
<evidence type="ECO:0000256" key="1">
    <source>
        <dbReference type="SAM" id="Phobius"/>
    </source>
</evidence>
<feature type="transmembrane region" description="Helical" evidence="1">
    <location>
        <begin position="114"/>
        <end position="147"/>
    </location>
</feature>
<sequence length="303" mass="34150">MGLQQNLKEINVKPPKEQNRHFRHLPSCCYYSSNPPPDLISLWDVVINLVSMTNARTECRSDAEPSPSEIQPSWAIFAIKLIGCMLAMLVRVTNTLTECRSDMEPSPSEIQPSWAIFAIKLIGCMLAMLPSWAIFAIVLIVLCISVMPVRVTNALTEYRSDIEPSPSEFQPSWATFTVYFLIYFCILMIIYFCIIMIIHVARVRHMTNVVPIDRRTYARTFGWVPEWLIQEVNRALTNLQEVDCALAQFYLLFENNSSVHGGTRHSGKDAKGMFTGSEPSSAIPVSTPSHSNFTALIKVSPVT</sequence>
<keyword evidence="1" id="KW-0472">Membrane</keyword>
<evidence type="ECO:0000313" key="2">
    <source>
        <dbReference type="EMBL" id="KZP07482.1"/>
    </source>
</evidence>
<feature type="transmembrane region" description="Helical" evidence="1">
    <location>
        <begin position="176"/>
        <end position="198"/>
    </location>
</feature>
<keyword evidence="1" id="KW-1133">Transmembrane helix</keyword>
<name>A0A167XRE0_9AGAM</name>
<organism evidence="2 3">
    <name type="scientific">Athelia psychrophila</name>
    <dbReference type="NCBI Taxonomy" id="1759441"/>
    <lineage>
        <taxon>Eukaryota</taxon>
        <taxon>Fungi</taxon>
        <taxon>Dikarya</taxon>
        <taxon>Basidiomycota</taxon>
        <taxon>Agaricomycotina</taxon>
        <taxon>Agaricomycetes</taxon>
        <taxon>Agaricomycetidae</taxon>
        <taxon>Atheliales</taxon>
        <taxon>Atheliaceae</taxon>
        <taxon>Athelia</taxon>
    </lineage>
</organism>
<protein>
    <submittedName>
        <fullName evidence="2">Uncharacterized protein</fullName>
    </submittedName>
</protein>
<dbReference type="AlphaFoldDB" id="A0A167XRE0"/>
<reference evidence="2 3" key="1">
    <citation type="journal article" date="2016" name="Mol. Biol. Evol.">
        <title>Comparative Genomics of Early-Diverging Mushroom-Forming Fungi Provides Insights into the Origins of Lignocellulose Decay Capabilities.</title>
        <authorList>
            <person name="Nagy L.G."/>
            <person name="Riley R."/>
            <person name="Tritt A."/>
            <person name="Adam C."/>
            <person name="Daum C."/>
            <person name="Floudas D."/>
            <person name="Sun H."/>
            <person name="Yadav J.S."/>
            <person name="Pangilinan J."/>
            <person name="Larsson K.H."/>
            <person name="Matsuura K."/>
            <person name="Barry K."/>
            <person name="Labutti K."/>
            <person name="Kuo R."/>
            <person name="Ohm R.A."/>
            <person name="Bhattacharya S.S."/>
            <person name="Shirouzu T."/>
            <person name="Yoshinaga Y."/>
            <person name="Martin F.M."/>
            <person name="Grigoriev I.V."/>
            <person name="Hibbett D.S."/>
        </authorList>
    </citation>
    <scope>NUCLEOTIDE SEQUENCE [LARGE SCALE GENOMIC DNA]</scope>
    <source>
        <strain evidence="2 3">CBS 109695</strain>
    </source>
</reference>
<accession>A0A167XRE0</accession>